<dbReference type="EMBL" id="PNQX01000001">
    <property type="protein sequence ID" value="PMQ21723.1"/>
    <property type="molecule type" value="Genomic_DNA"/>
</dbReference>
<evidence type="ECO:0000313" key="3">
    <source>
        <dbReference type="EMBL" id="TFH54990.1"/>
    </source>
</evidence>
<evidence type="ECO:0000313" key="5">
    <source>
        <dbReference type="Proteomes" id="UP000297638"/>
    </source>
</evidence>
<name>A0A2N7S6F5_9MICC</name>
<accession>A0A2N7S6F5</accession>
<feature type="transmembrane region" description="Helical" evidence="1">
    <location>
        <begin position="49"/>
        <end position="67"/>
    </location>
</feature>
<organism evidence="2 4">
    <name type="scientific">Glutamicibacter arilaitensis</name>
    <dbReference type="NCBI Taxonomy" id="256701"/>
    <lineage>
        <taxon>Bacteria</taxon>
        <taxon>Bacillati</taxon>
        <taxon>Actinomycetota</taxon>
        <taxon>Actinomycetes</taxon>
        <taxon>Micrococcales</taxon>
        <taxon>Micrococcaceae</taxon>
        <taxon>Glutamicibacter</taxon>
    </lineage>
</organism>
<feature type="transmembrane region" description="Helical" evidence="1">
    <location>
        <begin position="111"/>
        <end position="132"/>
    </location>
</feature>
<dbReference type="GeneID" id="303184480"/>
<keyword evidence="1" id="KW-1133">Transmembrane helix</keyword>
<sequence>MQQRTAASSTSTVRKIALLVSHLLSPIILATILLLVTPWRDSSVRWSESVVAALFTTIIPWLILAGAKLRGKVTDMHVTVRHQRHRIYAYTAGLILCGLLVLQLMDAGAGIFIEVLSILLGLAVVAVINFRWKVSVHLAVGTYVILQIAGAQSALMPLILCFIAVLSWARIRSFQHTATQVCGGVAVGVVIHYAHQGLATVLG</sequence>
<feature type="transmembrane region" description="Helical" evidence="1">
    <location>
        <begin position="16"/>
        <end position="37"/>
    </location>
</feature>
<keyword evidence="1" id="KW-0812">Transmembrane</keyword>
<proteinExistence type="predicted"/>
<dbReference type="Proteomes" id="UP000235739">
    <property type="component" value="Unassembled WGS sequence"/>
</dbReference>
<dbReference type="RefSeq" id="WP_013348233.1">
    <property type="nucleotide sequence ID" value="NZ_JABUYH010000027.1"/>
</dbReference>
<dbReference type="AlphaFoldDB" id="A0A2N7S6F5"/>
<keyword evidence="1" id="KW-0472">Membrane</keyword>
<gene>
    <name evidence="2" type="ORF">CIK84_09400</name>
    <name evidence="3" type="ORF">EXY26_13570</name>
</gene>
<evidence type="ECO:0000313" key="4">
    <source>
        <dbReference type="Proteomes" id="UP000235739"/>
    </source>
</evidence>
<evidence type="ECO:0000256" key="1">
    <source>
        <dbReference type="SAM" id="Phobius"/>
    </source>
</evidence>
<dbReference type="Proteomes" id="UP000297638">
    <property type="component" value="Unassembled WGS sequence"/>
</dbReference>
<reference evidence="3 5" key="2">
    <citation type="submission" date="2019-03" db="EMBL/GenBank/DDBJ databases">
        <title>Glutamicibacter sp. LJH19 genome.</title>
        <authorList>
            <person name="Sinai Borker S."/>
            <person name="Kumar R."/>
        </authorList>
    </citation>
    <scope>NUCLEOTIDE SEQUENCE [LARGE SCALE GENOMIC DNA]</scope>
    <source>
        <strain evidence="3 5">LJH19</strain>
    </source>
</reference>
<feature type="transmembrane region" description="Helical" evidence="1">
    <location>
        <begin position="87"/>
        <end position="105"/>
    </location>
</feature>
<comment type="caution">
    <text evidence="2">The sequence shown here is derived from an EMBL/GenBank/DDBJ whole genome shotgun (WGS) entry which is preliminary data.</text>
</comment>
<protein>
    <submittedName>
        <fullName evidence="2">Uncharacterized protein</fullName>
    </submittedName>
</protein>
<dbReference type="EMBL" id="SPDS01000002">
    <property type="protein sequence ID" value="TFH54990.1"/>
    <property type="molecule type" value="Genomic_DNA"/>
</dbReference>
<reference evidence="2 4" key="1">
    <citation type="journal article" date="2017" name="Elife">
        <title>Extensive horizontal gene transfer in cheese-associated bacteria.</title>
        <authorList>
            <person name="Bonham K.S."/>
            <person name="Wolfe B.E."/>
            <person name="Dutton R.J."/>
        </authorList>
    </citation>
    <scope>NUCLEOTIDE SEQUENCE [LARGE SCALE GENOMIC DNA]</scope>
    <source>
        <strain evidence="2 4">JB182</strain>
    </source>
</reference>
<evidence type="ECO:0000313" key="2">
    <source>
        <dbReference type="EMBL" id="PMQ21723.1"/>
    </source>
</evidence>
<feature type="transmembrane region" description="Helical" evidence="1">
    <location>
        <begin position="144"/>
        <end position="169"/>
    </location>
</feature>